<dbReference type="PANTHER" id="PTHR12175">
    <property type="entry name" value="AD039 HT014 THIOREDOXIN FAMILY TRP26"/>
    <property type="match status" value="1"/>
</dbReference>
<dbReference type="Proteomes" id="UP001445335">
    <property type="component" value="Unassembled WGS sequence"/>
</dbReference>
<evidence type="ECO:0000313" key="3">
    <source>
        <dbReference type="EMBL" id="KAK9845719.1"/>
    </source>
</evidence>
<gene>
    <name evidence="3" type="ORF">WJX81_000448</name>
</gene>
<dbReference type="PROSITE" id="PS51532">
    <property type="entry name" value="PITH"/>
    <property type="match status" value="1"/>
</dbReference>
<dbReference type="GO" id="GO:0005737">
    <property type="term" value="C:cytoplasm"/>
    <property type="evidence" value="ECO:0007669"/>
    <property type="project" value="UniProtKB-ARBA"/>
</dbReference>
<reference evidence="3 4" key="1">
    <citation type="journal article" date="2024" name="Nat. Commun.">
        <title>Phylogenomics reveals the evolutionary origins of lichenization in chlorophyte algae.</title>
        <authorList>
            <person name="Puginier C."/>
            <person name="Libourel C."/>
            <person name="Otte J."/>
            <person name="Skaloud P."/>
            <person name="Haon M."/>
            <person name="Grisel S."/>
            <person name="Petersen M."/>
            <person name="Berrin J.G."/>
            <person name="Delaux P.M."/>
            <person name="Dal Grande F."/>
            <person name="Keller J."/>
        </authorList>
    </citation>
    <scope>NUCLEOTIDE SEQUENCE [LARGE SCALE GENOMIC DNA]</scope>
    <source>
        <strain evidence="3 4">SAG 245.80</strain>
    </source>
</reference>
<dbReference type="InterPro" id="IPR008979">
    <property type="entry name" value="Galactose-bd-like_sf"/>
</dbReference>
<evidence type="ECO:0000313" key="4">
    <source>
        <dbReference type="Proteomes" id="UP001445335"/>
    </source>
</evidence>
<sequence>MPSYQACCAHDHDCEAEECGPAWSLHKHVHLSHVSALNEAVQGSAVSVLRPWHQRLEPPVPNLDSNDDDPELLIHIPFDGTVKLKAVCIIGGSDGTAPSELRAFTNRDDLDFAAVGELSPVQRWELQDNSSGQLEYRTQLTKFNGVHSVDLHIPANFGAGHTRIHFIGLKGEFTQGRREAVVAVYETQPMPDTVSKLPTTGFTSDVA</sequence>
<dbReference type="InterPro" id="IPR010400">
    <property type="entry name" value="PITH_dom"/>
</dbReference>
<evidence type="ECO:0000259" key="2">
    <source>
        <dbReference type="PROSITE" id="PS51532"/>
    </source>
</evidence>
<evidence type="ECO:0000256" key="1">
    <source>
        <dbReference type="ARBA" id="ARBA00025788"/>
    </source>
</evidence>
<dbReference type="SUPFAM" id="SSF49785">
    <property type="entry name" value="Galactose-binding domain-like"/>
    <property type="match status" value="1"/>
</dbReference>
<dbReference type="Pfam" id="PF06201">
    <property type="entry name" value="PITH"/>
    <property type="match status" value="1"/>
</dbReference>
<dbReference type="InterPro" id="IPR037047">
    <property type="entry name" value="PITH_dom_sf"/>
</dbReference>
<comment type="similarity">
    <text evidence="1">Belongs to the PITHD1 family.</text>
</comment>
<dbReference type="PANTHER" id="PTHR12175:SF1">
    <property type="entry name" value="PITH DOMAIN-CONTAINING PROTEIN 1"/>
    <property type="match status" value="1"/>
</dbReference>
<protein>
    <recommendedName>
        <fullName evidence="2">PITH domain-containing protein</fullName>
    </recommendedName>
</protein>
<dbReference type="EMBL" id="JALJOU010000002">
    <property type="protein sequence ID" value="KAK9845719.1"/>
    <property type="molecule type" value="Genomic_DNA"/>
</dbReference>
<dbReference type="AlphaFoldDB" id="A0AAW1SH89"/>
<comment type="caution">
    <text evidence="3">The sequence shown here is derived from an EMBL/GenBank/DDBJ whole genome shotgun (WGS) entry which is preliminary data.</text>
</comment>
<accession>A0AAW1SH89</accession>
<dbReference type="Gene3D" id="2.60.120.470">
    <property type="entry name" value="PITH domain"/>
    <property type="match status" value="1"/>
</dbReference>
<proteinExistence type="inferred from homology"/>
<organism evidence="3 4">
    <name type="scientific">Elliptochloris bilobata</name>
    <dbReference type="NCBI Taxonomy" id="381761"/>
    <lineage>
        <taxon>Eukaryota</taxon>
        <taxon>Viridiplantae</taxon>
        <taxon>Chlorophyta</taxon>
        <taxon>core chlorophytes</taxon>
        <taxon>Trebouxiophyceae</taxon>
        <taxon>Trebouxiophyceae incertae sedis</taxon>
        <taxon>Elliptochloris clade</taxon>
        <taxon>Elliptochloris</taxon>
    </lineage>
</organism>
<name>A0AAW1SH89_9CHLO</name>
<feature type="domain" description="PITH" evidence="2">
    <location>
        <begin position="14"/>
        <end position="189"/>
    </location>
</feature>
<dbReference type="InterPro" id="IPR045099">
    <property type="entry name" value="PITH1-like"/>
</dbReference>
<keyword evidence="4" id="KW-1185">Reference proteome</keyword>